<dbReference type="InterPro" id="IPR049326">
    <property type="entry name" value="Rhodopsin_dom_fungi"/>
</dbReference>
<sequence length="367" mass="40751">MATAAPSSGSVPNRGPSLMALMWVCTVVSSITIVLRFVFRARKAIIGWDDLFMLVALLCFYGWTISLTLLCLKGGEKHIKDVMPLGPDVIAEVQLLNWTAQVFGIIGVAAGKVSVSALILAIMQNTHRVWQKVYLWVFCMVLVCMVCISCSVLTFAQCRPAAALWDTRIKGHCIKPSIMADFGTFTGAYNTFVDASLALIPSTIFWSLKIGFQEKATLCIVFALNILTAICSGIKTSYLSQLANRSDFTWATYDIFAWVTAEFFLITVCGSIPTLKPILNFFRGRHGSRYWRSSYTRHTGDSMPVSDEVQLHSFRRDGVKSQATVSNSETATRKSDGDAADIRVEKSYRVRIEKNDSQQELNREESG</sequence>
<protein>
    <recommendedName>
        <fullName evidence="7">Rhodopsin domain-containing protein</fullName>
    </recommendedName>
</protein>
<name>A0A2T3AQQ7_AMORE</name>
<feature type="transmembrane region" description="Helical" evidence="6">
    <location>
        <begin position="187"/>
        <end position="206"/>
    </location>
</feature>
<keyword evidence="3 6" id="KW-1133">Transmembrane helix</keyword>
<dbReference type="EMBL" id="KZ679018">
    <property type="protein sequence ID" value="PSS08593.1"/>
    <property type="molecule type" value="Genomic_DNA"/>
</dbReference>
<feature type="transmembrane region" description="Helical" evidence="6">
    <location>
        <begin position="95"/>
        <end position="121"/>
    </location>
</feature>
<dbReference type="PANTHER" id="PTHR33048">
    <property type="entry name" value="PTH11-LIKE INTEGRAL MEMBRANE PROTEIN (AFU_ORTHOLOGUE AFUA_5G11245)"/>
    <property type="match status" value="1"/>
</dbReference>
<keyword evidence="2 6" id="KW-0812">Transmembrane</keyword>
<feature type="transmembrane region" description="Helical" evidence="6">
    <location>
        <begin position="133"/>
        <end position="156"/>
    </location>
</feature>
<feature type="transmembrane region" description="Helical" evidence="6">
    <location>
        <begin position="218"/>
        <end position="235"/>
    </location>
</feature>
<gene>
    <name evidence="8" type="ORF">M430DRAFT_128683</name>
</gene>
<dbReference type="PANTHER" id="PTHR33048:SF146">
    <property type="entry name" value="INTEGRAL MEMBRANE PROTEIN"/>
    <property type="match status" value="1"/>
</dbReference>
<keyword evidence="9" id="KW-1185">Reference proteome</keyword>
<reference evidence="8 9" key="1">
    <citation type="journal article" date="2018" name="New Phytol.">
        <title>Comparative genomics and transcriptomics depict ericoid mycorrhizal fungi as versatile saprotrophs and plant mutualists.</title>
        <authorList>
            <person name="Martino E."/>
            <person name="Morin E."/>
            <person name="Grelet G.A."/>
            <person name="Kuo A."/>
            <person name="Kohler A."/>
            <person name="Daghino S."/>
            <person name="Barry K.W."/>
            <person name="Cichocki N."/>
            <person name="Clum A."/>
            <person name="Dockter R.B."/>
            <person name="Hainaut M."/>
            <person name="Kuo R.C."/>
            <person name="LaButti K."/>
            <person name="Lindahl B.D."/>
            <person name="Lindquist E.A."/>
            <person name="Lipzen A."/>
            <person name="Khouja H.R."/>
            <person name="Magnuson J."/>
            <person name="Murat C."/>
            <person name="Ohm R.A."/>
            <person name="Singer S.W."/>
            <person name="Spatafora J.W."/>
            <person name="Wang M."/>
            <person name="Veneault-Fourrey C."/>
            <person name="Henrissat B."/>
            <person name="Grigoriev I.V."/>
            <person name="Martin F.M."/>
            <person name="Perotto S."/>
        </authorList>
    </citation>
    <scope>NUCLEOTIDE SEQUENCE [LARGE SCALE GENOMIC DNA]</scope>
    <source>
        <strain evidence="8 9">ATCC 22711</strain>
    </source>
</reference>
<accession>A0A2T3AQQ7</accession>
<feature type="domain" description="Rhodopsin" evidence="7">
    <location>
        <begin position="35"/>
        <end position="280"/>
    </location>
</feature>
<dbReference type="Pfam" id="PF20684">
    <property type="entry name" value="Fung_rhodopsin"/>
    <property type="match status" value="1"/>
</dbReference>
<evidence type="ECO:0000256" key="3">
    <source>
        <dbReference type="ARBA" id="ARBA00022989"/>
    </source>
</evidence>
<comment type="subcellular location">
    <subcellularLocation>
        <location evidence="1">Membrane</location>
        <topology evidence="1">Multi-pass membrane protein</topology>
    </subcellularLocation>
</comment>
<evidence type="ECO:0000256" key="2">
    <source>
        <dbReference type="ARBA" id="ARBA00022692"/>
    </source>
</evidence>
<evidence type="ECO:0000313" key="9">
    <source>
        <dbReference type="Proteomes" id="UP000241818"/>
    </source>
</evidence>
<feature type="transmembrane region" description="Helical" evidence="6">
    <location>
        <begin position="51"/>
        <end position="75"/>
    </location>
</feature>
<keyword evidence="4 6" id="KW-0472">Membrane</keyword>
<evidence type="ECO:0000313" key="8">
    <source>
        <dbReference type="EMBL" id="PSS08593.1"/>
    </source>
</evidence>
<proteinExistence type="inferred from homology"/>
<evidence type="ECO:0000256" key="1">
    <source>
        <dbReference type="ARBA" id="ARBA00004141"/>
    </source>
</evidence>
<dbReference type="STRING" id="857342.A0A2T3AQQ7"/>
<dbReference type="OrthoDB" id="5331848at2759"/>
<feature type="transmembrane region" description="Helical" evidence="6">
    <location>
        <begin position="255"/>
        <end position="275"/>
    </location>
</feature>
<dbReference type="RefSeq" id="XP_024716991.1">
    <property type="nucleotide sequence ID" value="XM_024862073.1"/>
</dbReference>
<feature type="transmembrane region" description="Helical" evidence="6">
    <location>
        <begin position="20"/>
        <end position="39"/>
    </location>
</feature>
<evidence type="ECO:0000256" key="5">
    <source>
        <dbReference type="ARBA" id="ARBA00038359"/>
    </source>
</evidence>
<dbReference type="Proteomes" id="UP000241818">
    <property type="component" value="Unassembled WGS sequence"/>
</dbReference>
<organism evidence="8 9">
    <name type="scientific">Amorphotheca resinae ATCC 22711</name>
    <dbReference type="NCBI Taxonomy" id="857342"/>
    <lineage>
        <taxon>Eukaryota</taxon>
        <taxon>Fungi</taxon>
        <taxon>Dikarya</taxon>
        <taxon>Ascomycota</taxon>
        <taxon>Pezizomycotina</taxon>
        <taxon>Leotiomycetes</taxon>
        <taxon>Helotiales</taxon>
        <taxon>Amorphothecaceae</taxon>
        <taxon>Amorphotheca</taxon>
    </lineage>
</organism>
<evidence type="ECO:0000259" key="7">
    <source>
        <dbReference type="Pfam" id="PF20684"/>
    </source>
</evidence>
<dbReference type="GO" id="GO:0016020">
    <property type="term" value="C:membrane"/>
    <property type="evidence" value="ECO:0007669"/>
    <property type="project" value="UniProtKB-SubCell"/>
</dbReference>
<evidence type="ECO:0000256" key="4">
    <source>
        <dbReference type="ARBA" id="ARBA00023136"/>
    </source>
</evidence>
<dbReference type="InterPro" id="IPR052337">
    <property type="entry name" value="SAT4-like"/>
</dbReference>
<evidence type="ECO:0000256" key="6">
    <source>
        <dbReference type="SAM" id="Phobius"/>
    </source>
</evidence>
<dbReference type="InParanoid" id="A0A2T3AQQ7"/>
<comment type="similarity">
    <text evidence="5">Belongs to the SAT4 family.</text>
</comment>
<dbReference type="GeneID" id="36570154"/>
<dbReference type="AlphaFoldDB" id="A0A2T3AQQ7"/>